<reference evidence="2 5" key="3">
    <citation type="submission" date="2016-10" db="EMBL/GenBank/DDBJ databases">
        <title>Genome sequence of Nocardia seriolae strain EM150506, isolated from Anguila japonica.</title>
        <authorList>
            <person name="Han H.-J."/>
        </authorList>
    </citation>
    <scope>NUCLEOTIDE SEQUENCE [LARGE SCALE GENOMIC DNA]</scope>
    <source>
        <strain evidence="2 5">EM150506</strain>
    </source>
</reference>
<dbReference type="Gene3D" id="3.40.50.1820">
    <property type="entry name" value="alpha/beta hydrolase"/>
    <property type="match status" value="1"/>
</dbReference>
<dbReference type="InterPro" id="IPR000073">
    <property type="entry name" value="AB_hydrolase_1"/>
</dbReference>
<dbReference type="GO" id="GO:0003824">
    <property type="term" value="F:catalytic activity"/>
    <property type="evidence" value="ECO:0007669"/>
    <property type="project" value="UniProtKB-ARBA"/>
</dbReference>
<dbReference type="PANTHER" id="PTHR43798">
    <property type="entry name" value="MONOACYLGLYCEROL LIPASE"/>
    <property type="match status" value="1"/>
</dbReference>
<evidence type="ECO:0000313" key="2">
    <source>
        <dbReference type="EMBL" id="APA98555.1"/>
    </source>
</evidence>
<keyword evidence="4" id="KW-1185">Reference proteome</keyword>
<evidence type="ECO:0000259" key="1">
    <source>
        <dbReference type="Pfam" id="PF12697"/>
    </source>
</evidence>
<dbReference type="InterPro" id="IPR029058">
    <property type="entry name" value="AB_hydrolase_fold"/>
</dbReference>
<reference evidence="3 4" key="2">
    <citation type="journal article" date="2016" name="Genome Announc.">
        <title>Draft Genome Sequence of Erythromycin- and Oxytetracycline-Sensitive Nocardia seriolae Strain U-1 (NBRC 110359).</title>
        <authorList>
            <person name="Imajoh M."/>
            <person name="Sukeda M."/>
            <person name="Shimizu M."/>
            <person name="Yamane J."/>
            <person name="Ohnishi K."/>
            <person name="Oshima S."/>
        </authorList>
    </citation>
    <scope>NUCLEOTIDE SEQUENCE [LARGE SCALE GENOMIC DNA]</scope>
    <source>
        <strain evidence="3 4">U-1</strain>
    </source>
</reference>
<sequence length="245" mass="27307">MTNWLLLRGLTRDQRHWGAFPEQLAETLGTRVVTVDPPGFGTQHTRPSPRSIPEIVDDIRARFEPGEEKWSVLGISLGGMMAMNWTSRFPRDFERCVLVNTSAPRVFRLREFNWGVLPVFAGRTVRTDLAHESAVLGLTSNGPAADLDTLAHTWAKYQADARPLTASILGQLAAAATFRLPQHIPIPLLILASKADRLAPYRMSERLADRFAAPLRLHDKAGHDLPLDDGAWVCDRVAEWQKDSG</sequence>
<feature type="domain" description="AB hydrolase-1" evidence="1">
    <location>
        <begin position="5"/>
        <end position="235"/>
    </location>
</feature>
<dbReference type="PRINTS" id="PR00111">
    <property type="entry name" value="ABHYDROLASE"/>
</dbReference>
<dbReference type="Proteomes" id="UP000180166">
    <property type="component" value="Chromosome"/>
</dbReference>
<evidence type="ECO:0000313" key="4">
    <source>
        <dbReference type="Proteomes" id="UP000037179"/>
    </source>
</evidence>
<reference evidence="4" key="1">
    <citation type="submission" date="2015-07" db="EMBL/GenBank/DDBJ databases">
        <title>Nocardia seriolae U-1 whole genome shotgun sequence.</title>
        <authorList>
            <person name="Imajoh M."/>
            <person name="Fukumoto Y."/>
            <person name="Sukeda M."/>
            <person name="Yamane J."/>
            <person name="Yamasaki K."/>
            <person name="Shimizu M."/>
            <person name="Ohnishi K."/>
            <person name="Oshima S."/>
        </authorList>
    </citation>
    <scope>NUCLEOTIDE SEQUENCE [LARGE SCALE GENOMIC DNA]</scope>
    <source>
        <strain evidence="4">U-1</strain>
    </source>
</reference>
<dbReference type="AlphaFoldDB" id="A0ABC9Z0H7"/>
<accession>A0ABC9Z0H7</accession>
<evidence type="ECO:0000313" key="3">
    <source>
        <dbReference type="EMBL" id="GAP31198.1"/>
    </source>
</evidence>
<dbReference type="Proteomes" id="UP000037179">
    <property type="component" value="Unassembled WGS sequence"/>
</dbReference>
<evidence type="ECO:0000313" key="5">
    <source>
        <dbReference type="Proteomes" id="UP000180166"/>
    </source>
</evidence>
<dbReference type="EMBL" id="CP017839">
    <property type="protein sequence ID" value="APA98555.1"/>
    <property type="molecule type" value="Genomic_DNA"/>
</dbReference>
<dbReference type="InterPro" id="IPR050266">
    <property type="entry name" value="AB_hydrolase_sf"/>
</dbReference>
<organism evidence="3 4">
    <name type="scientific">Nocardia seriolae</name>
    <dbReference type="NCBI Taxonomy" id="37332"/>
    <lineage>
        <taxon>Bacteria</taxon>
        <taxon>Bacillati</taxon>
        <taxon>Actinomycetota</taxon>
        <taxon>Actinomycetes</taxon>
        <taxon>Mycobacteriales</taxon>
        <taxon>Nocardiaceae</taxon>
        <taxon>Nocardia</taxon>
    </lineage>
</organism>
<dbReference type="RefSeq" id="WP_033089791.1">
    <property type="nucleotide sequence ID" value="NZ_AP017900.1"/>
</dbReference>
<gene>
    <name evidence="2" type="ORF">NS506_04507</name>
    <name evidence="3" type="ORF">NSK11_contig00106-0026</name>
</gene>
<dbReference type="KEGG" id="nsr:NS506_04507"/>
<name>A0ABC9Z0H7_9NOCA</name>
<protein>
    <recommendedName>
        <fullName evidence="1">AB hydrolase-1 domain-containing protein</fullName>
    </recommendedName>
</protein>
<dbReference type="Pfam" id="PF12697">
    <property type="entry name" value="Abhydrolase_6"/>
    <property type="match status" value="1"/>
</dbReference>
<proteinExistence type="predicted"/>
<dbReference type="EMBL" id="BBYQ01000106">
    <property type="protein sequence ID" value="GAP31198.1"/>
    <property type="molecule type" value="Genomic_DNA"/>
</dbReference>
<dbReference type="SUPFAM" id="SSF53474">
    <property type="entry name" value="alpha/beta-Hydrolases"/>
    <property type="match status" value="1"/>
</dbReference>